<dbReference type="PANTHER" id="PTHR32022">
    <property type="entry name" value="D-GLUTAMATE CYCLASE, MITOCHONDRIAL"/>
    <property type="match status" value="1"/>
</dbReference>
<dbReference type="PANTHER" id="PTHR32022:SF10">
    <property type="entry name" value="D-GLUTAMATE CYCLASE, MITOCHONDRIAL"/>
    <property type="match status" value="1"/>
</dbReference>
<gene>
    <name evidence="2" type="ORF">EYC98_09345</name>
</gene>
<evidence type="ECO:0000259" key="1">
    <source>
        <dbReference type="Pfam" id="PF14336"/>
    </source>
</evidence>
<dbReference type="Proteomes" id="UP001143362">
    <property type="component" value="Unassembled WGS sequence"/>
</dbReference>
<comment type="caution">
    <text evidence="2">The sequence shown here is derived from an EMBL/GenBank/DDBJ whole genome shotgun (WGS) entry which is preliminary data.</text>
</comment>
<reference evidence="2" key="1">
    <citation type="submission" date="2019-02" db="EMBL/GenBank/DDBJ databases">
        <authorList>
            <person name="Li S.-H."/>
        </authorList>
    </citation>
    <scope>NUCLEOTIDE SEQUENCE</scope>
    <source>
        <strain evidence="2">IMCC14734</strain>
    </source>
</reference>
<feature type="domain" description="D-glutamate cyclase-like C-terminal" evidence="1">
    <location>
        <begin position="14"/>
        <end position="271"/>
    </location>
</feature>
<evidence type="ECO:0000313" key="2">
    <source>
        <dbReference type="EMBL" id="MCX2981067.1"/>
    </source>
</evidence>
<keyword evidence="3" id="KW-1185">Reference proteome</keyword>
<evidence type="ECO:0000313" key="3">
    <source>
        <dbReference type="Proteomes" id="UP001143362"/>
    </source>
</evidence>
<dbReference type="Gene3D" id="3.90.1640.20">
    <property type="entry name" value="TON_0340"/>
    <property type="match status" value="1"/>
</dbReference>
<accession>A0ABT3TFI0</accession>
<dbReference type="Pfam" id="PF14336">
    <property type="entry name" value="GLUCM-like_C"/>
    <property type="match status" value="1"/>
</dbReference>
<proteinExistence type="predicted"/>
<dbReference type="EMBL" id="SHNN01000002">
    <property type="protein sequence ID" value="MCX2981067.1"/>
    <property type="molecule type" value="Genomic_DNA"/>
</dbReference>
<name>A0ABT3TFI0_9GAMM</name>
<protein>
    <submittedName>
        <fullName evidence="2">DUF4392 domain-containing protein</fullName>
    </submittedName>
</protein>
<sequence length="281" mass="30122">MSEEQLSPAIEELLVARNPRGMASIRNVLPAGYYARAARVLNTVRGTVLIGTGFPVLDTFETDGPVGAIALYQTLQAIGAHPVLVCGPPLSRVLKQNYRVHEIAVGGRNSRQAEASAALQLWQPEAIVSIERPGLSARGHYSNIRGEDISERCACFDDFLNQASCPTIAIGDGGNEIGMGNVHEHLLNFDIEPTITCCDELLVADVSNWGALGLIAIIGYWQGQDLLGTLSTRNTLAYLSAHGSVDGVTRQNTLTEDGLPVETGESVLLQLRKMTGFGDLL</sequence>
<organism evidence="2 3">
    <name type="scientific">Candidatus Litorirhabdus singularis</name>
    <dbReference type="NCBI Taxonomy" id="2518993"/>
    <lineage>
        <taxon>Bacteria</taxon>
        <taxon>Pseudomonadati</taxon>
        <taxon>Pseudomonadota</taxon>
        <taxon>Gammaproteobacteria</taxon>
        <taxon>Cellvibrionales</taxon>
        <taxon>Halieaceae</taxon>
        <taxon>Candidatus Litorirhabdus</taxon>
    </lineage>
</organism>
<dbReference type="InterPro" id="IPR025504">
    <property type="entry name" value="GLUCM_C"/>
</dbReference>